<dbReference type="SMART" id="SM00220">
    <property type="entry name" value="S_TKc"/>
    <property type="match status" value="1"/>
</dbReference>
<feature type="domain" description="Protein kinase" evidence="4">
    <location>
        <begin position="12"/>
        <end position="270"/>
    </location>
</feature>
<dbReference type="PANTHER" id="PTHR16305">
    <property type="entry name" value="TESTICULAR SOLUBLE ADENYLYL CYCLASE"/>
    <property type="match status" value="1"/>
</dbReference>
<dbReference type="SUPFAM" id="SSF52540">
    <property type="entry name" value="P-loop containing nucleoside triphosphate hydrolases"/>
    <property type="match status" value="1"/>
</dbReference>
<dbReference type="CDD" id="cd14014">
    <property type="entry name" value="STKc_PknB_like"/>
    <property type="match status" value="1"/>
</dbReference>
<dbReference type="GO" id="GO:0005524">
    <property type="term" value="F:ATP binding"/>
    <property type="evidence" value="ECO:0007669"/>
    <property type="project" value="UniProtKB-KW"/>
</dbReference>
<feature type="region of interest" description="Disordered" evidence="3">
    <location>
        <begin position="1299"/>
        <end position="1381"/>
    </location>
</feature>
<feature type="region of interest" description="Disordered" evidence="3">
    <location>
        <begin position="270"/>
        <end position="314"/>
    </location>
</feature>
<dbReference type="SUPFAM" id="SSF48452">
    <property type="entry name" value="TPR-like"/>
    <property type="match status" value="1"/>
</dbReference>
<keyword evidence="5" id="KW-0808">Transferase</keyword>
<evidence type="ECO:0000256" key="3">
    <source>
        <dbReference type="SAM" id="MobiDB-lite"/>
    </source>
</evidence>
<dbReference type="InterPro" id="IPR008271">
    <property type="entry name" value="Ser/Thr_kinase_AS"/>
</dbReference>
<dbReference type="PROSITE" id="PS00108">
    <property type="entry name" value="PROTEIN_KINASE_ST"/>
    <property type="match status" value="1"/>
</dbReference>
<evidence type="ECO:0000259" key="4">
    <source>
        <dbReference type="PROSITE" id="PS50011"/>
    </source>
</evidence>
<dbReference type="PROSITE" id="PS50011">
    <property type="entry name" value="PROTEIN_KINASE_DOM"/>
    <property type="match status" value="1"/>
</dbReference>
<dbReference type="Pfam" id="PF13191">
    <property type="entry name" value="AAA_16"/>
    <property type="match status" value="1"/>
</dbReference>
<organism evidence="5 6">
    <name type="scientific">Sorangium cellulosum</name>
    <name type="common">Polyangium cellulosum</name>
    <dbReference type="NCBI Taxonomy" id="56"/>
    <lineage>
        <taxon>Bacteria</taxon>
        <taxon>Pseudomonadati</taxon>
        <taxon>Myxococcota</taxon>
        <taxon>Polyangia</taxon>
        <taxon>Polyangiales</taxon>
        <taxon>Polyangiaceae</taxon>
        <taxon>Sorangium</taxon>
    </lineage>
</organism>
<dbReference type="EC" id="2.7.11.1" evidence="5"/>
<gene>
    <name evidence="5" type="ORF">SOCE26_036020</name>
</gene>
<dbReference type="SUPFAM" id="SSF56112">
    <property type="entry name" value="Protein kinase-like (PK-like)"/>
    <property type="match status" value="1"/>
</dbReference>
<feature type="compositionally biased region" description="Low complexity" evidence="3">
    <location>
        <begin position="1348"/>
        <end position="1361"/>
    </location>
</feature>
<name>A0A2L0ESB2_SORCE</name>
<dbReference type="InterPro" id="IPR011990">
    <property type="entry name" value="TPR-like_helical_dom_sf"/>
</dbReference>
<feature type="compositionally biased region" description="Basic and acidic residues" evidence="3">
    <location>
        <begin position="1362"/>
        <end position="1381"/>
    </location>
</feature>
<dbReference type="Proteomes" id="UP000238348">
    <property type="component" value="Chromosome"/>
</dbReference>
<accession>A0A2L0ESB2</accession>
<dbReference type="GO" id="GO:0004674">
    <property type="term" value="F:protein serine/threonine kinase activity"/>
    <property type="evidence" value="ECO:0007669"/>
    <property type="project" value="UniProtKB-EC"/>
</dbReference>
<dbReference type="OrthoDB" id="5476622at2"/>
<evidence type="ECO:0000313" key="5">
    <source>
        <dbReference type="EMBL" id="AUX42175.1"/>
    </source>
</evidence>
<dbReference type="Gene3D" id="1.10.510.10">
    <property type="entry name" value="Transferase(Phosphotransferase) domain 1"/>
    <property type="match status" value="1"/>
</dbReference>
<evidence type="ECO:0000256" key="1">
    <source>
        <dbReference type="ARBA" id="ARBA00022741"/>
    </source>
</evidence>
<dbReference type="Gene3D" id="1.25.40.10">
    <property type="entry name" value="Tetratricopeptide repeat domain"/>
    <property type="match status" value="1"/>
</dbReference>
<dbReference type="InterPro" id="IPR011009">
    <property type="entry name" value="Kinase-like_dom_sf"/>
</dbReference>
<dbReference type="InterPro" id="IPR041664">
    <property type="entry name" value="AAA_16"/>
</dbReference>
<proteinExistence type="predicted"/>
<keyword evidence="1" id="KW-0547">Nucleotide-binding</keyword>
<sequence length="1381" mass="146901">MLPEFTDPTDRFMIEARSRSGGMGDIFKGTDQTTGAPVAIKILRAAASPQERARFAREIAILADLRHPNIVQYIAHGTWLDGRLFFAMEWLDGEDLGQRQRRAPLGLRDSVEVVRRSAAAMAAIHARGVVHRDLKLSNIFLVRGKGTAIKLIDFGVVKLAIPDDCPTERGTIIGTPHFMAPEQARGEPVDARADVYSLGSVLFRLVTGRNVFETEHAIALLGRLVLEDPPRALQFRFDVPEALDEVITRAIARDREKRYENGGELARALARVGELNNDPPEPERPGAAARRGAPDLKPNPTSSPAPADERPQVRLATSERRVVACVLFELTGAPLRPEVDAALRGLLGDDARLEPLLSGKMVAVLGVERSRGDEAMRAARAALAVARSTPGARVSVAVGHAVRGRANLAGEALERAAQQLESAVPGAVRIDAYATAALEGRFVVEEDARGGVLLHEDATGFDARKLLGRQTPTIGREHEIARLQGIFSDIAEDGVPRAALVTGPAGIGKSRVRAELIQRLDMAPHAPVILLCRGDPMSRGAGLSGLGRALRALMSIHDGERLDDQVQKVNAHVAMRLARPLRFLAGFIGELAGVPFPDEGNEPLRAARESEQLMEARTRMAIEAFFRSKSEDTPQILVIEDMHWIDSTTVELVDWLLGCADLRFGVFGFARPELASRFPALWEQRSVTRVPLPLLSREAADRLVATALPQADPATRGAIVQRAGGYALFLEELIRHAAEGRDDVPVSVQALVQLRVDRMSSGVREALRAASVFGQIFWTAGVEALLERAVGAELAELEAGEIIARHGASSIAGQAQWTFRQALVRDAAYASILEEDRAALHLAAGAWLESAGDVDPGLIARHVEIGGDRARAALLYARATRRALASGAELDAALELATRGLACGAEGMTRATLLVHKGQICELTGRVSEGLDAAEEAARLALPGSDLWGEAQVLAVTCLTAAGRSAEGDARAASALSPQFAAALSPAIRAALLASRVRALADLSRPAEALRAAEAAVQVARASGSTDAVLLTLEAQLAALVHVGDLSAAAALGASLVEGAEAAGAAIVAAKARATTGSVLNHLGLFDEAQAALERALQGARSCKLRPLEGVALHNLGMSYARLGNLEEGIAHERQAGRIADDCQAARLRIAARLYEAIFLVWRGAPGDFGTAHAIARWLGEETARHAVALQAMASFALARVQLARREHRAALEAALEACRHLERGPVEEWDDAIRLTLVEALLASGEEASANAALDAAFTAVSERLRTIRDPRHREAYLRGSDDIGRIIALARDRLGRSLPAPSDVRPPEPAAPGPGRRDAPAPPRGKGVRAEGASAARGDRAEAHRGAPAGQRGAGPAQGRDTHAEDAAAPAHEKGAPRS</sequence>
<keyword evidence="2" id="KW-0067">ATP-binding</keyword>
<dbReference type="Pfam" id="PF13424">
    <property type="entry name" value="TPR_12"/>
    <property type="match status" value="1"/>
</dbReference>
<evidence type="ECO:0000256" key="2">
    <source>
        <dbReference type="ARBA" id="ARBA00022840"/>
    </source>
</evidence>
<dbReference type="InterPro" id="IPR027417">
    <property type="entry name" value="P-loop_NTPase"/>
</dbReference>
<dbReference type="GO" id="GO:0005737">
    <property type="term" value="C:cytoplasm"/>
    <property type="evidence" value="ECO:0007669"/>
    <property type="project" value="TreeGrafter"/>
</dbReference>
<protein>
    <submittedName>
        <fullName evidence="5">Protein kinase</fullName>
        <ecNumber evidence="5">2.7.11.1</ecNumber>
    </submittedName>
</protein>
<dbReference type="Pfam" id="PF00069">
    <property type="entry name" value="Pkinase"/>
    <property type="match status" value="1"/>
</dbReference>
<dbReference type="EMBL" id="CP012673">
    <property type="protein sequence ID" value="AUX42175.1"/>
    <property type="molecule type" value="Genomic_DNA"/>
</dbReference>
<dbReference type="GO" id="GO:0004016">
    <property type="term" value="F:adenylate cyclase activity"/>
    <property type="evidence" value="ECO:0007669"/>
    <property type="project" value="TreeGrafter"/>
</dbReference>
<dbReference type="PANTHER" id="PTHR16305:SF28">
    <property type="entry name" value="GUANYLATE CYCLASE DOMAIN-CONTAINING PROTEIN"/>
    <property type="match status" value="1"/>
</dbReference>
<dbReference type="InterPro" id="IPR000719">
    <property type="entry name" value="Prot_kinase_dom"/>
</dbReference>
<evidence type="ECO:0000313" key="6">
    <source>
        <dbReference type="Proteomes" id="UP000238348"/>
    </source>
</evidence>
<reference evidence="5 6" key="1">
    <citation type="submission" date="2015-09" db="EMBL/GenBank/DDBJ databases">
        <title>Sorangium comparison.</title>
        <authorList>
            <person name="Zaburannyi N."/>
            <person name="Bunk B."/>
            <person name="Overmann J."/>
            <person name="Mueller R."/>
        </authorList>
    </citation>
    <scope>NUCLEOTIDE SEQUENCE [LARGE SCALE GENOMIC DNA]</scope>
    <source>
        <strain evidence="5 6">So ce26</strain>
    </source>
</reference>
<keyword evidence="5" id="KW-0418">Kinase</keyword>